<dbReference type="OrthoDB" id="10259545at2759"/>
<evidence type="ECO:0000313" key="21">
    <source>
        <dbReference type="Proteomes" id="UP000244855"/>
    </source>
</evidence>
<evidence type="ECO:0000313" key="20">
    <source>
        <dbReference type="EMBL" id="PVH93726.1"/>
    </source>
</evidence>
<organism evidence="20 21">
    <name type="scientific">Periconia macrospinosa</name>
    <dbReference type="NCBI Taxonomy" id="97972"/>
    <lineage>
        <taxon>Eukaryota</taxon>
        <taxon>Fungi</taxon>
        <taxon>Dikarya</taxon>
        <taxon>Ascomycota</taxon>
        <taxon>Pezizomycotina</taxon>
        <taxon>Dothideomycetes</taxon>
        <taxon>Pleosporomycetidae</taxon>
        <taxon>Pleosporales</taxon>
        <taxon>Massarineae</taxon>
        <taxon>Periconiaceae</taxon>
        <taxon>Periconia</taxon>
    </lineage>
</organism>
<keyword evidence="10" id="KW-0496">Mitochondrion</keyword>
<comment type="cofactor">
    <cofactor evidence="1">
        <name>pyridoxal 5'-phosphate</name>
        <dbReference type="ChEBI" id="CHEBI:597326"/>
    </cofactor>
</comment>
<evidence type="ECO:0000256" key="6">
    <source>
        <dbReference type="ARBA" id="ARBA00022605"/>
    </source>
</evidence>
<evidence type="ECO:0000256" key="15">
    <source>
        <dbReference type="ARBA" id="ARBA00072087"/>
    </source>
</evidence>
<protein>
    <recommendedName>
        <fullName evidence="15">Cysteine synthase 1</fullName>
        <ecNumber evidence="5">2.5.1.47</ecNumber>
    </recommendedName>
    <alternativeName>
        <fullName evidence="16">O-acetylserine (thiol)-lyase 1</fullName>
    </alternativeName>
    <alternativeName>
        <fullName evidence="17">O-acetylserine sulfhydrylase 1</fullName>
    </alternativeName>
    <alternativeName>
        <fullName evidence="18">O-succinylserine sulfhydrylase</fullName>
    </alternativeName>
</protein>
<keyword evidence="11" id="KW-0198">Cysteine biosynthesis</keyword>
<evidence type="ECO:0000256" key="2">
    <source>
        <dbReference type="ARBA" id="ARBA00004173"/>
    </source>
</evidence>
<dbReference type="InterPro" id="IPR001926">
    <property type="entry name" value="TrpB-like_PALP"/>
</dbReference>
<name>A0A2V1D6I7_9PLEO</name>
<comment type="catalytic activity">
    <reaction evidence="13">
        <text>O-succinyl-L-serine + hydrogen sulfide = L-cysteine + succinate</text>
        <dbReference type="Rhea" id="RHEA:53816"/>
        <dbReference type="ChEBI" id="CHEBI:29919"/>
        <dbReference type="ChEBI" id="CHEBI:30031"/>
        <dbReference type="ChEBI" id="CHEBI:35235"/>
        <dbReference type="ChEBI" id="CHEBI:136856"/>
    </reaction>
</comment>
<comment type="catalytic activity">
    <reaction evidence="12">
        <text>O-acetyl-L-serine + hydrogen sulfide = L-cysteine + acetate</text>
        <dbReference type="Rhea" id="RHEA:14829"/>
        <dbReference type="ChEBI" id="CHEBI:29919"/>
        <dbReference type="ChEBI" id="CHEBI:30089"/>
        <dbReference type="ChEBI" id="CHEBI:35235"/>
        <dbReference type="ChEBI" id="CHEBI:58340"/>
        <dbReference type="EC" id="2.5.1.47"/>
    </reaction>
</comment>
<dbReference type="EC" id="2.5.1.47" evidence="5"/>
<dbReference type="CDD" id="cd01561">
    <property type="entry name" value="CBS_like"/>
    <property type="match status" value="1"/>
</dbReference>
<keyword evidence="7" id="KW-0808">Transferase</keyword>
<evidence type="ECO:0000256" key="9">
    <source>
        <dbReference type="ARBA" id="ARBA00022946"/>
    </source>
</evidence>
<dbReference type="InterPro" id="IPR001216">
    <property type="entry name" value="P-phosphate_BS"/>
</dbReference>
<dbReference type="PANTHER" id="PTHR10314">
    <property type="entry name" value="CYSTATHIONINE BETA-SYNTHASE"/>
    <property type="match status" value="1"/>
</dbReference>
<comment type="function">
    <text evidence="14">Catalyzes the conversion of O-succinyl-L-serine into cysteine, the last step in the cysteine biosynthesis pathway. Can also use O-acetyl-L-serine.</text>
</comment>
<evidence type="ECO:0000256" key="3">
    <source>
        <dbReference type="ARBA" id="ARBA00004962"/>
    </source>
</evidence>
<keyword evidence="8" id="KW-0663">Pyridoxal phosphate</keyword>
<evidence type="ECO:0000256" key="10">
    <source>
        <dbReference type="ARBA" id="ARBA00023128"/>
    </source>
</evidence>
<keyword evidence="6" id="KW-0028">Amino-acid biosynthesis</keyword>
<dbReference type="SUPFAM" id="SSF53686">
    <property type="entry name" value="Tryptophan synthase beta subunit-like PLP-dependent enzymes"/>
    <property type="match status" value="1"/>
</dbReference>
<dbReference type="EMBL" id="KZ805572">
    <property type="protein sequence ID" value="PVH93726.1"/>
    <property type="molecule type" value="Genomic_DNA"/>
</dbReference>
<dbReference type="FunFam" id="3.40.50.1100:FF:000011">
    <property type="entry name" value="Cysteine synthase (o-acetylserine)"/>
    <property type="match status" value="1"/>
</dbReference>
<evidence type="ECO:0000256" key="13">
    <source>
        <dbReference type="ARBA" id="ARBA00050981"/>
    </source>
</evidence>
<keyword evidence="21" id="KW-1185">Reference proteome</keyword>
<evidence type="ECO:0000256" key="8">
    <source>
        <dbReference type="ARBA" id="ARBA00022898"/>
    </source>
</evidence>
<dbReference type="GO" id="GO:0004124">
    <property type="term" value="F:cysteine synthase activity"/>
    <property type="evidence" value="ECO:0007669"/>
    <property type="project" value="UniProtKB-EC"/>
</dbReference>
<dbReference type="STRING" id="97972.A0A2V1D6I7"/>
<dbReference type="PROSITE" id="PS00901">
    <property type="entry name" value="CYS_SYNTHASE"/>
    <property type="match status" value="1"/>
</dbReference>
<evidence type="ECO:0000256" key="18">
    <source>
        <dbReference type="ARBA" id="ARBA00081847"/>
    </source>
</evidence>
<dbReference type="AlphaFoldDB" id="A0A2V1D6I7"/>
<dbReference type="Pfam" id="PF00291">
    <property type="entry name" value="PALP"/>
    <property type="match status" value="1"/>
</dbReference>
<evidence type="ECO:0000256" key="1">
    <source>
        <dbReference type="ARBA" id="ARBA00001933"/>
    </source>
</evidence>
<dbReference type="NCBIfam" id="NF007989">
    <property type="entry name" value="PRK10717.1"/>
    <property type="match status" value="1"/>
</dbReference>
<comment type="similarity">
    <text evidence="4">Belongs to the cysteine synthase/cystathionine beta-synthase family.</text>
</comment>
<evidence type="ECO:0000256" key="11">
    <source>
        <dbReference type="ARBA" id="ARBA00023192"/>
    </source>
</evidence>
<evidence type="ECO:0000256" key="16">
    <source>
        <dbReference type="ARBA" id="ARBA00078262"/>
    </source>
</evidence>
<evidence type="ECO:0000256" key="12">
    <source>
        <dbReference type="ARBA" id="ARBA00047931"/>
    </source>
</evidence>
<dbReference type="InterPro" id="IPR050214">
    <property type="entry name" value="Cys_Synth/Cystath_Beta-Synth"/>
</dbReference>
<comment type="subcellular location">
    <subcellularLocation>
        <location evidence="2">Mitochondrion</location>
    </subcellularLocation>
</comment>
<dbReference type="GO" id="GO:0006535">
    <property type="term" value="P:cysteine biosynthetic process from serine"/>
    <property type="evidence" value="ECO:0007669"/>
    <property type="project" value="InterPro"/>
</dbReference>
<accession>A0A2V1D6I7</accession>
<comment type="pathway">
    <text evidence="3">Amino-acid biosynthesis; L-cysteine biosynthesis; L-cysteine from L-serine: step 2/2.</text>
</comment>
<gene>
    <name evidence="20" type="ORF">DM02DRAFT_732952</name>
</gene>
<dbReference type="InterPro" id="IPR036052">
    <property type="entry name" value="TrpB-like_PALP_sf"/>
</dbReference>
<keyword evidence="9" id="KW-0809">Transit peptide</keyword>
<evidence type="ECO:0000256" key="17">
    <source>
        <dbReference type="ARBA" id="ARBA00079147"/>
    </source>
</evidence>
<evidence type="ECO:0000256" key="7">
    <source>
        <dbReference type="ARBA" id="ARBA00022679"/>
    </source>
</evidence>
<evidence type="ECO:0000256" key="14">
    <source>
        <dbReference type="ARBA" id="ARBA00058228"/>
    </source>
</evidence>
<sequence>MFRTASRSFAASAWRRAESPSQLEAAYQTGINISKAQGVGQRGFLDAIGKTPLIRLKRLSEETGCNVLGKAEFQNPGGSVKDRAALYVVENAERLGLLKPGGTVIEGTAGNTGIGLAHVCRSKGYKLVIYMPNTQSQGKIDLLRLLGAEVYPVPAVAFDNEMNYNHQAKRHAESLENAVWTNQFDNVANRQAHIETTGPEIWYQTGGKVDAFTCATGTGGSLAGVTRYLKEKSDGRVKSFLADPPGSVLHSYIQSGGKLAERAGGSITEGIGQGRVTDNLKPDIDLLDGSLHISDEKTIEMVYRCLDEEGLYLGASSCLNVVAAKEVAEKMGKGSTVVTLLCDGAYRYADRLFSRKWLEEKKLLGSIPQHLTNIMPQMNRLTPRDRLPNGADHKIRGVRPRLRRVNHDAAEVNTAFFPDLAPHGFFDRLGGFEEAGQRAVPVRREALGAAEQDALAVC</sequence>
<proteinExistence type="inferred from homology"/>
<dbReference type="Proteomes" id="UP000244855">
    <property type="component" value="Unassembled WGS sequence"/>
</dbReference>
<evidence type="ECO:0000259" key="19">
    <source>
        <dbReference type="Pfam" id="PF00291"/>
    </source>
</evidence>
<dbReference type="GO" id="GO:0005739">
    <property type="term" value="C:mitochondrion"/>
    <property type="evidence" value="ECO:0007669"/>
    <property type="project" value="UniProtKB-SubCell"/>
</dbReference>
<reference evidence="20 21" key="1">
    <citation type="journal article" date="2018" name="Sci. Rep.">
        <title>Comparative genomics provides insights into the lifestyle and reveals functional heterogeneity of dark septate endophytic fungi.</title>
        <authorList>
            <person name="Knapp D.G."/>
            <person name="Nemeth J.B."/>
            <person name="Barry K."/>
            <person name="Hainaut M."/>
            <person name="Henrissat B."/>
            <person name="Johnson J."/>
            <person name="Kuo A."/>
            <person name="Lim J.H.P."/>
            <person name="Lipzen A."/>
            <person name="Nolan M."/>
            <person name="Ohm R.A."/>
            <person name="Tamas L."/>
            <person name="Grigoriev I.V."/>
            <person name="Spatafora J.W."/>
            <person name="Nagy L.G."/>
            <person name="Kovacs G.M."/>
        </authorList>
    </citation>
    <scope>NUCLEOTIDE SEQUENCE [LARGE SCALE GENOMIC DNA]</scope>
    <source>
        <strain evidence="20 21">DSE2036</strain>
    </source>
</reference>
<evidence type="ECO:0000256" key="5">
    <source>
        <dbReference type="ARBA" id="ARBA00012681"/>
    </source>
</evidence>
<dbReference type="Gene3D" id="3.40.50.1100">
    <property type="match status" value="2"/>
</dbReference>
<feature type="domain" description="Tryptophan synthase beta chain-like PALP" evidence="19">
    <location>
        <begin position="46"/>
        <end position="343"/>
    </location>
</feature>
<evidence type="ECO:0000256" key="4">
    <source>
        <dbReference type="ARBA" id="ARBA00007103"/>
    </source>
</evidence>